<dbReference type="RefSeq" id="WP_110517195.1">
    <property type="nucleotide sequence ID" value="NZ_PDOF01000001.1"/>
</dbReference>
<feature type="region of interest" description="Disordered" evidence="1">
    <location>
        <begin position="25"/>
        <end position="59"/>
    </location>
</feature>
<evidence type="ECO:0000256" key="1">
    <source>
        <dbReference type="SAM" id="MobiDB-lite"/>
    </source>
</evidence>
<dbReference type="OrthoDB" id="9980622at2"/>
<gene>
    <name evidence="3" type="ORF">CR205_04045</name>
</gene>
<feature type="compositionally biased region" description="Polar residues" evidence="1">
    <location>
        <begin position="25"/>
        <end position="36"/>
    </location>
</feature>
<name>A0A2W0H7F0_9BACI</name>
<evidence type="ECO:0000313" key="3">
    <source>
        <dbReference type="EMBL" id="PYZ97774.1"/>
    </source>
</evidence>
<protein>
    <recommendedName>
        <fullName evidence="5">Lipoprotein</fullName>
    </recommendedName>
</protein>
<dbReference type="EMBL" id="PDOF01000001">
    <property type="protein sequence ID" value="PYZ97774.1"/>
    <property type="molecule type" value="Genomic_DNA"/>
</dbReference>
<feature type="chain" id="PRO_5039508602" description="Lipoprotein" evidence="2">
    <location>
        <begin position="23"/>
        <end position="59"/>
    </location>
</feature>
<dbReference type="Proteomes" id="UP000248066">
    <property type="component" value="Unassembled WGS sequence"/>
</dbReference>
<dbReference type="PROSITE" id="PS51257">
    <property type="entry name" value="PROKAR_LIPOPROTEIN"/>
    <property type="match status" value="1"/>
</dbReference>
<evidence type="ECO:0000313" key="4">
    <source>
        <dbReference type="Proteomes" id="UP000248066"/>
    </source>
</evidence>
<sequence>MNKKTLAALLCAAVMLMTLLGACNNIPSQSPESSKMGNEGGDPAYDEPGNFESPRGKNN</sequence>
<proteinExistence type="predicted"/>
<dbReference type="AlphaFoldDB" id="A0A2W0H7F0"/>
<evidence type="ECO:0008006" key="5">
    <source>
        <dbReference type="Google" id="ProtNLM"/>
    </source>
</evidence>
<comment type="caution">
    <text evidence="3">The sequence shown here is derived from an EMBL/GenBank/DDBJ whole genome shotgun (WGS) entry which is preliminary data.</text>
</comment>
<accession>A0A2W0H7F0</accession>
<evidence type="ECO:0000256" key="2">
    <source>
        <dbReference type="SAM" id="SignalP"/>
    </source>
</evidence>
<feature type="signal peptide" evidence="2">
    <location>
        <begin position="1"/>
        <end position="22"/>
    </location>
</feature>
<keyword evidence="4" id="KW-1185">Reference proteome</keyword>
<organism evidence="3 4">
    <name type="scientific">Alteribacter lacisalsi</name>
    <dbReference type="NCBI Taxonomy" id="2045244"/>
    <lineage>
        <taxon>Bacteria</taxon>
        <taxon>Bacillati</taxon>
        <taxon>Bacillota</taxon>
        <taxon>Bacilli</taxon>
        <taxon>Bacillales</taxon>
        <taxon>Bacillaceae</taxon>
        <taxon>Alteribacter</taxon>
    </lineage>
</organism>
<reference evidence="3 4" key="1">
    <citation type="submission" date="2017-10" db="EMBL/GenBank/DDBJ databases">
        <title>Bacillus sp. nov., a halophilic bacterium isolated from a Yangshapao Lake.</title>
        <authorList>
            <person name="Wang H."/>
        </authorList>
    </citation>
    <scope>NUCLEOTIDE SEQUENCE [LARGE SCALE GENOMIC DNA]</scope>
    <source>
        <strain evidence="3 4">YSP-3</strain>
    </source>
</reference>
<keyword evidence="2" id="KW-0732">Signal</keyword>